<keyword evidence="2" id="KW-1185">Reference proteome</keyword>
<dbReference type="Proteomes" id="UP000317636">
    <property type="component" value="Unassembled WGS sequence"/>
</dbReference>
<evidence type="ECO:0000313" key="2">
    <source>
        <dbReference type="Proteomes" id="UP000317636"/>
    </source>
</evidence>
<evidence type="ECO:0000313" key="1">
    <source>
        <dbReference type="EMBL" id="TPV46624.1"/>
    </source>
</evidence>
<dbReference type="EMBL" id="VHIV01000001">
    <property type="protein sequence ID" value="TPV46624.1"/>
    <property type="molecule type" value="Genomic_DNA"/>
</dbReference>
<accession>A0AC61TAZ8</accession>
<proteinExistence type="predicted"/>
<sequence length="429" mass="47735">MSIPKKTKPRIHVNSLISLIDSPIQIYITGLEPLQKVTIRASRVAEGINDIYLESNATFIATNDGNVNLTEQAPISGSYTGIDGMGLFWSLDIIKISKHYNSTPNYKNPLSPQNLTLSIEINGSTIDEISILRLWKSKHIVRYPIRENGLVATFFYNENKKANPGIIVLGGSEGGLNEYLAALLASHGFSVLALAYFGIENLPQQLVEIPLEYIKTAIEWMKKREEVTKNWLGIHGTSRGSELALLSACFFQEINAVTSLNGSAIALSGIVPWSDAKTLPPAWTYKGKPFPYASPANPISVALECRKMYEEHRGNPYRKWYDALTSNSMIVENATIPVEKINGDVLLIAGEEDEADIVRLSKKAINRLNTFNSPYFYKQLVYKGAGHSIGIPYLRVNYNQGSKKDNAFASIDSWKKTIHFFQKSAQSQL</sequence>
<protein>
    <submittedName>
        <fullName evidence="1">Uncharacterized protein</fullName>
    </submittedName>
</protein>
<gene>
    <name evidence="1" type="ORF">FJ659_05020</name>
</gene>
<comment type="caution">
    <text evidence="1">The sequence shown here is derived from an EMBL/GenBank/DDBJ whole genome shotgun (WGS) entry which is preliminary data.</text>
</comment>
<name>A0AC61TAZ8_9BACI</name>
<organism evidence="1 2">
    <name type="scientific">Bacillus dicomae</name>
    <dbReference type="NCBI Taxonomy" id="3088378"/>
    <lineage>
        <taxon>Bacteria</taxon>
        <taxon>Bacillati</taxon>
        <taxon>Bacillota</taxon>
        <taxon>Bacilli</taxon>
        <taxon>Bacillales</taxon>
        <taxon>Bacillaceae</taxon>
        <taxon>Bacillus</taxon>
        <taxon>Bacillus cereus group</taxon>
    </lineage>
</organism>
<reference evidence="1" key="1">
    <citation type="submission" date="2019-06" db="EMBL/GenBank/DDBJ databases">
        <title>Draft genome sequence of Bacillus sp. strain MHSD28.</title>
        <authorList>
            <person name="Makuwa S.C."/>
            <person name="Serepa-Dlamini M.H."/>
        </authorList>
    </citation>
    <scope>NUCLEOTIDE SEQUENCE</scope>
    <source>
        <strain evidence="1">MHSD28</strain>
    </source>
</reference>